<reference evidence="2" key="1">
    <citation type="submission" date="2022-11" db="UniProtKB">
        <authorList>
            <consortium name="WormBaseParasite"/>
        </authorList>
    </citation>
    <scope>IDENTIFICATION</scope>
</reference>
<organism evidence="1 2">
    <name type="scientific">Romanomermis culicivorax</name>
    <name type="common">Nematode worm</name>
    <dbReference type="NCBI Taxonomy" id="13658"/>
    <lineage>
        <taxon>Eukaryota</taxon>
        <taxon>Metazoa</taxon>
        <taxon>Ecdysozoa</taxon>
        <taxon>Nematoda</taxon>
        <taxon>Enoplea</taxon>
        <taxon>Dorylaimia</taxon>
        <taxon>Mermithida</taxon>
        <taxon>Mermithoidea</taxon>
        <taxon>Mermithidae</taxon>
        <taxon>Romanomermis</taxon>
    </lineage>
</organism>
<evidence type="ECO:0000313" key="1">
    <source>
        <dbReference type="Proteomes" id="UP000887565"/>
    </source>
</evidence>
<proteinExistence type="predicted"/>
<keyword evidence="1" id="KW-1185">Reference proteome</keyword>
<dbReference type="Proteomes" id="UP000887565">
    <property type="component" value="Unplaced"/>
</dbReference>
<accession>A0A915K8N7</accession>
<sequence>MTIFFGGAFNSANFSFAFSTIGDCEPRVLEVERLKRELKVRLILLQPWMTDRKERLQKISAADILSFSQRSLEGF</sequence>
<protein>
    <submittedName>
        <fullName evidence="2">Uncharacterized protein</fullName>
    </submittedName>
</protein>
<dbReference type="WBParaSite" id="nRc.2.0.1.t35097-RA">
    <property type="protein sequence ID" value="nRc.2.0.1.t35097-RA"/>
    <property type="gene ID" value="nRc.2.0.1.g35097"/>
</dbReference>
<evidence type="ECO:0000313" key="2">
    <source>
        <dbReference type="WBParaSite" id="nRc.2.0.1.t35097-RA"/>
    </source>
</evidence>
<name>A0A915K8N7_ROMCU</name>
<dbReference type="AlphaFoldDB" id="A0A915K8N7"/>